<sequence length="278" mass="32504">MNILDIARELRLKIFSELLVLPEPIVFLADNGPPSPPLFRSKGDELCLALLRINKTVYSEASTLLYSDNRFQFPEVFTSTPSPTESAHISPFLHQIGSQASHIRHICIPFPPFDYPESERAGLHQAHIRNLELIRDTCTSIRTLELLISPDCANYTLSDSPIAAEALCLLDTHFKNIPSLKEVVINFEVYPEQDPSNDLTKRMHDYGWTVKVTKLPEKIWISLDDRVEFDNEEDCQAYDNEQLLIEERERQREEEEEWLEEYYRRRRDPYWKNDSDYD</sequence>
<dbReference type="EMBL" id="ML987210">
    <property type="protein sequence ID" value="KAF2241797.1"/>
    <property type="molecule type" value="Genomic_DNA"/>
</dbReference>
<evidence type="ECO:0000313" key="2">
    <source>
        <dbReference type="Proteomes" id="UP000800094"/>
    </source>
</evidence>
<dbReference type="Proteomes" id="UP000800094">
    <property type="component" value="Unassembled WGS sequence"/>
</dbReference>
<evidence type="ECO:0000313" key="1">
    <source>
        <dbReference type="EMBL" id="KAF2241797.1"/>
    </source>
</evidence>
<keyword evidence="2" id="KW-1185">Reference proteome</keyword>
<dbReference type="GeneID" id="54583719"/>
<dbReference type="RefSeq" id="XP_033676801.1">
    <property type="nucleotide sequence ID" value="XM_033830389.1"/>
</dbReference>
<dbReference type="InterPro" id="IPR038883">
    <property type="entry name" value="AN11006-like"/>
</dbReference>
<protein>
    <submittedName>
        <fullName evidence="1">Uncharacterized protein</fullName>
    </submittedName>
</protein>
<proteinExistence type="predicted"/>
<dbReference type="AlphaFoldDB" id="A0A6A6HUU7"/>
<reference evidence="1" key="1">
    <citation type="journal article" date="2020" name="Stud. Mycol.">
        <title>101 Dothideomycetes genomes: a test case for predicting lifestyles and emergence of pathogens.</title>
        <authorList>
            <person name="Haridas S."/>
            <person name="Albert R."/>
            <person name="Binder M."/>
            <person name="Bloem J."/>
            <person name="Labutti K."/>
            <person name="Salamov A."/>
            <person name="Andreopoulos B."/>
            <person name="Baker S."/>
            <person name="Barry K."/>
            <person name="Bills G."/>
            <person name="Bluhm B."/>
            <person name="Cannon C."/>
            <person name="Castanera R."/>
            <person name="Culley D."/>
            <person name="Daum C."/>
            <person name="Ezra D."/>
            <person name="Gonzalez J."/>
            <person name="Henrissat B."/>
            <person name="Kuo A."/>
            <person name="Liang C."/>
            <person name="Lipzen A."/>
            <person name="Lutzoni F."/>
            <person name="Magnuson J."/>
            <person name="Mondo S."/>
            <person name="Nolan M."/>
            <person name="Ohm R."/>
            <person name="Pangilinan J."/>
            <person name="Park H.-J."/>
            <person name="Ramirez L."/>
            <person name="Alfaro M."/>
            <person name="Sun H."/>
            <person name="Tritt A."/>
            <person name="Yoshinaga Y."/>
            <person name="Zwiers L.-H."/>
            <person name="Turgeon B."/>
            <person name="Goodwin S."/>
            <person name="Spatafora J."/>
            <person name="Crous P."/>
            <person name="Grigoriev I."/>
        </authorList>
    </citation>
    <scope>NUCLEOTIDE SEQUENCE</scope>
    <source>
        <strain evidence="1">CBS 122368</strain>
    </source>
</reference>
<gene>
    <name evidence="1" type="ORF">BU26DRAFT_524944</name>
</gene>
<dbReference type="PANTHER" id="PTHR42085">
    <property type="entry name" value="F-BOX DOMAIN-CONTAINING PROTEIN"/>
    <property type="match status" value="1"/>
</dbReference>
<accession>A0A6A6HUU7</accession>
<name>A0A6A6HUU7_9PLEO</name>
<dbReference type="OrthoDB" id="62952at2759"/>
<dbReference type="PANTHER" id="PTHR42085:SF7">
    <property type="entry name" value="F-BOX DOMAIN-CONTAINING PROTEIN"/>
    <property type="match status" value="1"/>
</dbReference>
<organism evidence="1 2">
    <name type="scientific">Trematosphaeria pertusa</name>
    <dbReference type="NCBI Taxonomy" id="390896"/>
    <lineage>
        <taxon>Eukaryota</taxon>
        <taxon>Fungi</taxon>
        <taxon>Dikarya</taxon>
        <taxon>Ascomycota</taxon>
        <taxon>Pezizomycotina</taxon>
        <taxon>Dothideomycetes</taxon>
        <taxon>Pleosporomycetidae</taxon>
        <taxon>Pleosporales</taxon>
        <taxon>Massarineae</taxon>
        <taxon>Trematosphaeriaceae</taxon>
        <taxon>Trematosphaeria</taxon>
    </lineage>
</organism>